<dbReference type="Proteomes" id="UP000199088">
    <property type="component" value="Unassembled WGS sequence"/>
</dbReference>
<dbReference type="STRING" id="1052260.SAMN05660199_00717"/>
<sequence>MTARLAVRWRSVRPALASLLVSKPWYLRGPAAWRPRTGRPMAAAPRGP</sequence>
<dbReference type="AlphaFoldDB" id="A0A1H0EDC4"/>
<keyword evidence="2" id="KW-1185">Reference proteome</keyword>
<name>A0A1H0EDC4_9ACTN</name>
<organism evidence="1 2">
    <name type="scientific">Klenkia soli</name>
    <dbReference type="NCBI Taxonomy" id="1052260"/>
    <lineage>
        <taxon>Bacteria</taxon>
        <taxon>Bacillati</taxon>
        <taxon>Actinomycetota</taxon>
        <taxon>Actinomycetes</taxon>
        <taxon>Geodermatophilales</taxon>
        <taxon>Geodermatophilaceae</taxon>
        <taxon>Klenkia</taxon>
    </lineage>
</organism>
<accession>A0A1H0EDC4</accession>
<dbReference type="EMBL" id="FNIR01000002">
    <property type="protein sequence ID" value="SDN80330.1"/>
    <property type="molecule type" value="Genomic_DNA"/>
</dbReference>
<protein>
    <submittedName>
        <fullName evidence="1">Uncharacterized protein</fullName>
    </submittedName>
</protein>
<dbReference type="RefSeq" id="WP_165617456.1">
    <property type="nucleotide sequence ID" value="NZ_FNIR01000002.1"/>
</dbReference>
<gene>
    <name evidence="1" type="ORF">SAMN05660199_00717</name>
</gene>
<reference evidence="2" key="1">
    <citation type="submission" date="2016-10" db="EMBL/GenBank/DDBJ databases">
        <authorList>
            <person name="Varghese N."/>
            <person name="Submissions S."/>
        </authorList>
    </citation>
    <scope>NUCLEOTIDE SEQUENCE [LARGE SCALE GENOMIC DNA]</scope>
    <source>
        <strain evidence="2">DSM 45843</strain>
    </source>
</reference>
<evidence type="ECO:0000313" key="2">
    <source>
        <dbReference type="Proteomes" id="UP000199088"/>
    </source>
</evidence>
<proteinExistence type="predicted"/>
<evidence type="ECO:0000313" key="1">
    <source>
        <dbReference type="EMBL" id="SDN80330.1"/>
    </source>
</evidence>